<keyword evidence="1" id="KW-0813">Transport</keyword>
<keyword evidence="1" id="KW-0539">Nucleus</keyword>
<feature type="domain" description="NTF2" evidence="2">
    <location>
        <begin position="18"/>
        <end position="136"/>
    </location>
</feature>
<proteinExistence type="predicted"/>
<keyword evidence="1" id="KW-0963">Cytoplasm</keyword>
<dbReference type="InterPro" id="IPR032710">
    <property type="entry name" value="NTF2-like_dom_sf"/>
</dbReference>
<name>A0ABR1FBX7_9ASCO</name>
<dbReference type="GeneID" id="90037506"/>
<dbReference type="SUPFAM" id="SSF54427">
    <property type="entry name" value="NTF2-like"/>
    <property type="match status" value="1"/>
</dbReference>
<evidence type="ECO:0000259" key="2">
    <source>
        <dbReference type="PROSITE" id="PS50177"/>
    </source>
</evidence>
<comment type="subcellular location">
    <subcellularLocation>
        <location evidence="1">Cytoplasm</location>
    </subcellularLocation>
    <subcellularLocation>
        <location evidence="1">Nucleus</location>
    </subcellularLocation>
</comment>
<dbReference type="InterPro" id="IPR045875">
    <property type="entry name" value="NTF2"/>
</dbReference>
<dbReference type="InterPro" id="IPR018222">
    <property type="entry name" value="Nuclear_transport_factor_2_euk"/>
</dbReference>
<dbReference type="Proteomes" id="UP001498771">
    <property type="component" value="Unassembled WGS sequence"/>
</dbReference>
<protein>
    <recommendedName>
        <fullName evidence="1">NTF2-related export protein</fullName>
    </recommendedName>
</protein>
<gene>
    <name evidence="3" type="ORF">BZA70DRAFT_274534</name>
</gene>
<organism evidence="3 4">
    <name type="scientific">Myxozyma melibiosi</name>
    <dbReference type="NCBI Taxonomy" id="54550"/>
    <lineage>
        <taxon>Eukaryota</taxon>
        <taxon>Fungi</taxon>
        <taxon>Dikarya</taxon>
        <taxon>Ascomycota</taxon>
        <taxon>Saccharomycotina</taxon>
        <taxon>Lipomycetes</taxon>
        <taxon>Lipomycetales</taxon>
        <taxon>Lipomycetaceae</taxon>
        <taxon>Myxozyma</taxon>
    </lineage>
</organism>
<dbReference type="InterPro" id="IPR019488">
    <property type="entry name" value="Nucl_pore_RNA_shuttling_Mtr2"/>
</dbReference>
<dbReference type="Gene3D" id="3.10.450.50">
    <property type="match status" value="1"/>
</dbReference>
<keyword evidence="1" id="KW-0653">Protein transport</keyword>
<sequence>MAATTTEFSNMLDIINRGSETFIRKYYMALDSNRDAIVDLFEPTAPIVFNGNPMVGGSSLTELYKKMPVTTHDVTGHNCIPLAGGVNGLPSVVLTVEGKVRLGTDRSRGLHGFSETLVLRPQADGRFLVGSTGYRYVYKSDDTFDP</sequence>
<comment type="caution">
    <text evidence="3">The sequence shown here is derived from an EMBL/GenBank/DDBJ whole genome shotgun (WGS) entry which is preliminary data.</text>
</comment>
<evidence type="ECO:0000313" key="3">
    <source>
        <dbReference type="EMBL" id="KAK7206553.1"/>
    </source>
</evidence>
<evidence type="ECO:0000313" key="4">
    <source>
        <dbReference type="Proteomes" id="UP001498771"/>
    </source>
</evidence>
<evidence type="ECO:0000256" key="1">
    <source>
        <dbReference type="RuleBase" id="RU369002"/>
    </source>
</evidence>
<dbReference type="RefSeq" id="XP_064769586.1">
    <property type="nucleotide sequence ID" value="XM_064911994.1"/>
</dbReference>
<dbReference type="EMBL" id="JBBJBU010000002">
    <property type="protein sequence ID" value="KAK7206553.1"/>
    <property type="molecule type" value="Genomic_DNA"/>
</dbReference>
<accession>A0ABR1FBX7</accession>
<reference evidence="3 4" key="1">
    <citation type="submission" date="2024-03" db="EMBL/GenBank/DDBJ databases">
        <title>Genome-scale model development and genomic sequencing of the oleaginous clade Lipomyces.</title>
        <authorList>
            <consortium name="Lawrence Berkeley National Laboratory"/>
            <person name="Czajka J.J."/>
            <person name="Han Y."/>
            <person name="Kim J."/>
            <person name="Mondo S.J."/>
            <person name="Hofstad B.A."/>
            <person name="Robles A."/>
            <person name="Haridas S."/>
            <person name="Riley R."/>
            <person name="LaButti K."/>
            <person name="Pangilinan J."/>
            <person name="Andreopoulos W."/>
            <person name="Lipzen A."/>
            <person name="Yan J."/>
            <person name="Wang M."/>
            <person name="Ng V."/>
            <person name="Grigoriev I.V."/>
            <person name="Spatafora J.W."/>
            <person name="Magnuson J.K."/>
            <person name="Baker S.E."/>
            <person name="Pomraning K.R."/>
        </authorList>
    </citation>
    <scope>NUCLEOTIDE SEQUENCE [LARGE SCALE GENOMIC DNA]</scope>
    <source>
        <strain evidence="3 4">Phaff 52-87</strain>
    </source>
</reference>
<comment type="function">
    <text evidence="1">Has a role in nuclear-cytoplasmic transport of proteins and mRNAs.</text>
</comment>
<dbReference type="Pfam" id="PF10429">
    <property type="entry name" value="Mtr2"/>
    <property type="match status" value="1"/>
</dbReference>
<keyword evidence="4" id="KW-1185">Reference proteome</keyword>
<dbReference type="PANTHER" id="PTHR12612">
    <property type="entry name" value="NUCLEAR TRANSPORT FACTOR 2"/>
    <property type="match status" value="1"/>
</dbReference>
<dbReference type="PROSITE" id="PS50177">
    <property type="entry name" value="NTF2_DOMAIN"/>
    <property type="match status" value="1"/>
</dbReference>